<sequence length="335" mass="36712">MNLSTQLTYPGIGIAVFAQQLCLPVPSMVLLVTVGALAAHGQEALHIWLVILAGVTGCLLADSFWFWLGRRWGSGVIRLVCSFTADPQSSRENSHRIFEKWGLWLLTVAKFVPGLDGVAPPLAGAEGSTVHGFLSYDAIGSLLWTSTYVLVGFLFADEVNSVMRVIQRFGVSLGIIVGVPLLLYVIWKAVRVGRMIRHLRLRRISPAMLQRKLDDQEKVMVVDLLNYEAQDSEIKGIPGAFRAKPSRLSKVKKLFVPADVEIVLYCSSRNEFVSARVADALQKRGVHNVWVLEGGLEAWVGDGRLVTTELDTGERVAARMGVVLPTDVGLKEPGP</sequence>
<dbReference type="SMART" id="SM00450">
    <property type="entry name" value="RHOD"/>
    <property type="match status" value="1"/>
</dbReference>
<dbReference type="PANTHER" id="PTHR42709:SF6">
    <property type="entry name" value="UNDECAPRENYL PHOSPHATE TRANSPORTER A"/>
    <property type="match status" value="1"/>
</dbReference>
<keyword evidence="5 6" id="KW-0472">Membrane</keyword>
<feature type="transmembrane region" description="Helical" evidence="6">
    <location>
        <begin position="45"/>
        <end position="68"/>
    </location>
</feature>
<dbReference type="InterPro" id="IPR001763">
    <property type="entry name" value="Rhodanese-like_dom"/>
</dbReference>
<keyword evidence="4 6" id="KW-1133">Transmembrane helix</keyword>
<keyword evidence="2" id="KW-1003">Cell membrane</keyword>
<dbReference type="PANTHER" id="PTHR42709">
    <property type="entry name" value="ALKALINE PHOSPHATASE LIKE PROTEIN"/>
    <property type="match status" value="1"/>
</dbReference>
<evidence type="ECO:0000313" key="8">
    <source>
        <dbReference type="EMBL" id="XCB27902.1"/>
    </source>
</evidence>
<dbReference type="PROSITE" id="PS50206">
    <property type="entry name" value="RHODANESE_3"/>
    <property type="match status" value="1"/>
</dbReference>
<protein>
    <submittedName>
        <fullName evidence="8">VTT domain-containing protein</fullName>
    </submittedName>
</protein>
<evidence type="ECO:0000256" key="5">
    <source>
        <dbReference type="ARBA" id="ARBA00023136"/>
    </source>
</evidence>
<feature type="domain" description="Rhodanese" evidence="7">
    <location>
        <begin position="215"/>
        <end position="308"/>
    </location>
</feature>
<evidence type="ECO:0000256" key="1">
    <source>
        <dbReference type="ARBA" id="ARBA00004651"/>
    </source>
</evidence>
<dbReference type="InterPro" id="IPR032816">
    <property type="entry name" value="VTT_dom"/>
</dbReference>
<comment type="subcellular location">
    <subcellularLocation>
        <location evidence="1">Cell membrane</location>
        <topology evidence="1">Multi-pass membrane protein</topology>
    </subcellularLocation>
</comment>
<feature type="transmembrane region" description="Helical" evidence="6">
    <location>
        <begin position="12"/>
        <end position="39"/>
    </location>
</feature>
<accession>A0AAU7ZH43</accession>
<dbReference type="GO" id="GO:0005886">
    <property type="term" value="C:plasma membrane"/>
    <property type="evidence" value="ECO:0007669"/>
    <property type="project" value="UniProtKB-SubCell"/>
</dbReference>
<dbReference type="KEGG" id="temp:RBB75_06160"/>
<reference evidence="8" key="1">
    <citation type="submission" date="2023-08" db="EMBL/GenBank/DDBJ databases">
        <authorList>
            <person name="Messyasz A."/>
            <person name="Mannisto M.K."/>
            <person name="Kerkhof L.J."/>
            <person name="Haggblom M."/>
        </authorList>
    </citation>
    <scope>NUCLEOTIDE SEQUENCE</scope>
    <source>
        <strain evidence="8">M8UP23</strain>
    </source>
</reference>
<evidence type="ECO:0000256" key="3">
    <source>
        <dbReference type="ARBA" id="ARBA00022692"/>
    </source>
</evidence>
<evidence type="ECO:0000259" key="7">
    <source>
        <dbReference type="PROSITE" id="PS50206"/>
    </source>
</evidence>
<evidence type="ECO:0000256" key="6">
    <source>
        <dbReference type="SAM" id="Phobius"/>
    </source>
</evidence>
<evidence type="ECO:0000256" key="2">
    <source>
        <dbReference type="ARBA" id="ARBA00022475"/>
    </source>
</evidence>
<dbReference type="RefSeq" id="WP_353069900.1">
    <property type="nucleotide sequence ID" value="NZ_CP132932.1"/>
</dbReference>
<gene>
    <name evidence="8" type="ORF">RBB75_06160</name>
</gene>
<keyword evidence="3 6" id="KW-0812">Transmembrane</keyword>
<organism evidence="8">
    <name type="scientific">Tunturiibacter empetritectus</name>
    <dbReference type="NCBI Taxonomy" id="3069691"/>
    <lineage>
        <taxon>Bacteria</taxon>
        <taxon>Pseudomonadati</taxon>
        <taxon>Acidobacteriota</taxon>
        <taxon>Terriglobia</taxon>
        <taxon>Terriglobales</taxon>
        <taxon>Acidobacteriaceae</taxon>
        <taxon>Tunturiibacter</taxon>
    </lineage>
</organism>
<proteinExistence type="predicted"/>
<feature type="transmembrane region" description="Helical" evidence="6">
    <location>
        <begin position="138"/>
        <end position="156"/>
    </location>
</feature>
<dbReference type="EMBL" id="CP132932">
    <property type="protein sequence ID" value="XCB27902.1"/>
    <property type="molecule type" value="Genomic_DNA"/>
</dbReference>
<name>A0AAU7ZH43_9BACT</name>
<dbReference type="Pfam" id="PF09335">
    <property type="entry name" value="VTT_dom"/>
    <property type="match status" value="1"/>
</dbReference>
<reference evidence="8" key="2">
    <citation type="journal article" date="2024" name="Environ. Microbiol.">
        <title>Genome analysis and description of Tunturibacter gen. nov. expands the diversity of Terriglobia in tundra soils.</title>
        <authorList>
            <person name="Messyasz A."/>
            <person name="Mannisto M.K."/>
            <person name="Kerkhof L.J."/>
            <person name="Haggblom M.M."/>
        </authorList>
    </citation>
    <scope>NUCLEOTIDE SEQUENCE</scope>
    <source>
        <strain evidence="8">M8UP23</strain>
    </source>
</reference>
<dbReference type="InterPro" id="IPR036873">
    <property type="entry name" value="Rhodanese-like_dom_sf"/>
</dbReference>
<evidence type="ECO:0000256" key="4">
    <source>
        <dbReference type="ARBA" id="ARBA00022989"/>
    </source>
</evidence>
<dbReference type="AlphaFoldDB" id="A0AAU7ZH43"/>
<dbReference type="Pfam" id="PF00581">
    <property type="entry name" value="Rhodanese"/>
    <property type="match status" value="1"/>
</dbReference>
<dbReference type="InterPro" id="IPR051311">
    <property type="entry name" value="DedA_domain"/>
</dbReference>
<dbReference type="Gene3D" id="3.40.250.10">
    <property type="entry name" value="Rhodanese-like domain"/>
    <property type="match status" value="1"/>
</dbReference>
<dbReference type="SUPFAM" id="SSF52821">
    <property type="entry name" value="Rhodanese/Cell cycle control phosphatase"/>
    <property type="match status" value="1"/>
</dbReference>
<feature type="transmembrane region" description="Helical" evidence="6">
    <location>
        <begin position="168"/>
        <end position="187"/>
    </location>
</feature>